<gene>
    <name evidence="2" type="ORF">F4Y08_08280</name>
</gene>
<feature type="transmembrane region" description="Helical" evidence="1">
    <location>
        <begin position="170"/>
        <end position="189"/>
    </location>
</feature>
<proteinExistence type="predicted"/>
<keyword evidence="1" id="KW-0472">Membrane</keyword>
<name>A0A6B1DTM2_9CHLR</name>
<protein>
    <submittedName>
        <fullName evidence="2">DUF2085 domain-containing protein</fullName>
    </submittedName>
</protein>
<feature type="transmembrane region" description="Helical" evidence="1">
    <location>
        <begin position="119"/>
        <end position="135"/>
    </location>
</feature>
<comment type="caution">
    <text evidence="2">The sequence shown here is derived from an EMBL/GenBank/DDBJ whole genome shotgun (WGS) entry which is preliminary data.</text>
</comment>
<organism evidence="2">
    <name type="scientific">Caldilineaceae bacterium SB0662_bin_9</name>
    <dbReference type="NCBI Taxonomy" id="2605258"/>
    <lineage>
        <taxon>Bacteria</taxon>
        <taxon>Bacillati</taxon>
        <taxon>Chloroflexota</taxon>
        <taxon>Caldilineae</taxon>
        <taxon>Caldilineales</taxon>
        <taxon>Caldilineaceae</taxon>
    </lineage>
</organism>
<accession>A0A6B1DTM2</accession>
<keyword evidence="1" id="KW-1133">Transmembrane helix</keyword>
<feature type="transmembrane region" description="Helical" evidence="1">
    <location>
        <begin position="35"/>
        <end position="61"/>
    </location>
</feature>
<dbReference type="Pfam" id="PF09858">
    <property type="entry name" value="DUF2085"/>
    <property type="match status" value="1"/>
</dbReference>
<dbReference type="InterPro" id="IPR019206">
    <property type="entry name" value="DUF2085_TM"/>
</dbReference>
<feature type="transmembrane region" description="Helical" evidence="1">
    <location>
        <begin position="142"/>
        <end position="164"/>
    </location>
</feature>
<sequence>MSASPTHKPDDHVLISEAGADRLWSLLRFSLRHWLVLYLVLSGLYAGLALLAPVAMSLGWLRLGTALHGLYSLVCHQEPGASYLVFGRGEPLPVELVDDRFWKGSPAIGWKTALCQRNLAIYGSLFLYGLVFGLTGRRWSPLALWIGALLCVPMAVDGLTQVFGWRESTWLWRTLSGSLFSLGVAGALLPRVQVASREALEQFAANRL</sequence>
<evidence type="ECO:0000256" key="1">
    <source>
        <dbReference type="SAM" id="Phobius"/>
    </source>
</evidence>
<dbReference type="EMBL" id="VXPY01000056">
    <property type="protein sequence ID" value="MYD90316.1"/>
    <property type="molecule type" value="Genomic_DNA"/>
</dbReference>
<dbReference type="AlphaFoldDB" id="A0A6B1DTM2"/>
<evidence type="ECO:0000313" key="2">
    <source>
        <dbReference type="EMBL" id="MYD90316.1"/>
    </source>
</evidence>
<reference evidence="2" key="1">
    <citation type="submission" date="2019-09" db="EMBL/GenBank/DDBJ databases">
        <title>Characterisation of the sponge microbiome using genome-centric metagenomics.</title>
        <authorList>
            <person name="Engelberts J.P."/>
            <person name="Robbins S.J."/>
            <person name="De Goeij J.M."/>
            <person name="Aranda M."/>
            <person name="Bell S.C."/>
            <person name="Webster N.S."/>
        </authorList>
    </citation>
    <scope>NUCLEOTIDE SEQUENCE</scope>
    <source>
        <strain evidence="2">SB0662_bin_9</strain>
    </source>
</reference>
<keyword evidence="1" id="KW-0812">Transmembrane</keyword>